<evidence type="ECO:0000313" key="4">
    <source>
        <dbReference type="EMBL" id="ELT96211.1"/>
    </source>
</evidence>
<dbReference type="OrthoDB" id="444135at2759"/>
<name>R7TXN9_CAPTE</name>
<dbReference type="OMA" id="HPILVMG"/>
<dbReference type="GO" id="GO:0005739">
    <property type="term" value="C:mitochondrion"/>
    <property type="evidence" value="ECO:0007669"/>
    <property type="project" value="TreeGrafter"/>
</dbReference>
<dbReference type="InterPro" id="IPR008220">
    <property type="entry name" value="HAT_MetX-like"/>
</dbReference>
<dbReference type="GO" id="GO:0004414">
    <property type="term" value="F:homoserine O-acetyltransferase activity"/>
    <property type="evidence" value="ECO:0007669"/>
    <property type="project" value="TreeGrafter"/>
</dbReference>
<dbReference type="NCBIfam" id="NF001209">
    <property type="entry name" value="PRK00175.1"/>
    <property type="match status" value="1"/>
</dbReference>
<feature type="region of interest" description="Disordered" evidence="2">
    <location>
        <begin position="29"/>
        <end position="61"/>
    </location>
</feature>
<gene>
    <name evidence="4" type="ORF">CAPTEDRAFT_226541</name>
</gene>
<protein>
    <recommendedName>
        <fullName evidence="3">AB hydrolase-1 domain-containing protein</fullName>
    </recommendedName>
</protein>
<dbReference type="Pfam" id="PF00561">
    <property type="entry name" value="Abhydrolase_1"/>
    <property type="match status" value="1"/>
</dbReference>
<dbReference type="GO" id="GO:0009086">
    <property type="term" value="P:methionine biosynthetic process"/>
    <property type="evidence" value="ECO:0007669"/>
    <property type="project" value="TreeGrafter"/>
</dbReference>
<dbReference type="EMBL" id="KB308885">
    <property type="protein sequence ID" value="ELT96211.1"/>
    <property type="molecule type" value="Genomic_DNA"/>
</dbReference>
<dbReference type="GO" id="GO:0009092">
    <property type="term" value="P:homoserine metabolic process"/>
    <property type="evidence" value="ECO:0007669"/>
    <property type="project" value="TreeGrafter"/>
</dbReference>
<feature type="compositionally biased region" description="Basic and acidic residues" evidence="2">
    <location>
        <begin position="30"/>
        <end position="39"/>
    </location>
</feature>
<dbReference type="GO" id="GO:0006535">
    <property type="term" value="P:cysteine biosynthetic process from serine"/>
    <property type="evidence" value="ECO:0007669"/>
    <property type="project" value="TreeGrafter"/>
</dbReference>
<keyword evidence="6" id="KW-1185">Reference proteome</keyword>
<dbReference type="AlphaFoldDB" id="R7TXN9"/>
<reference evidence="4 6" key="2">
    <citation type="journal article" date="2013" name="Nature">
        <title>Insights into bilaterian evolution from three spiralian genomes.</title>
        <authorList>
            <person name="Simakov O."/>
            <person name="Marletaz F."/>
            <person name="Cho S.J."/>
            <person name="Edsinger-Gonzales E."/>
            <person name="Havlak P."/>
            <person name="Hellsten U."/>
            <person name="Kuo D.H."/>
            <person name="Larsson T."/>
            <person name="Lv J."/>
            <person name="Arendt D."/>
            <person name="Savage R."/>
            <person name="Osoegawa K."/>
            <person name="de Jong P."/>
            <person name="Grimwood J."/>
            <person name="Chapman J.A."/>
            <person name="Shapiro H."/>
            <person name="Aerts A."/>
            <person name="Otillar R.P."/>
            <person name="Terry A.Y."/>
            <person name="Boore J.L."/>
            <person name="Grigoriev I.V."/>
            <person name="Lindberg D.R."/>
            <person name="Seaver E.C."/>
            <person name="Weisblat D.A."/>
            <person name="Putnam N.H."/>
            <person name="Rokhsar D.S."/>
        </authorList>
    </citation>
    <scope>NUCLEOTIDE SEQUENCE</scope>
    <source>
        <strain evidence="4 6">I ESC-2004</strain>
    </source>
</reference>
<evidence type="ECO:0000313" key="6">
    <source>
        <dbReference type="Proteomes" id="UP000014760"/>
    </source>
</evidence>
<reference evidence="6" key="1">
    <citation type="submission" date="2012-12" db="EMBL/GenBank/DDBJ databases">
        <authorList>
            <person name="Hellsten U."/>
            <person name="Grimwood J."/>
            <person name="Chapman J.A."/>
            <person name="Shapiro H."/>
            <person name="Aerts A."/>
            <person name="Otillar R.P."/>
            <person name="Terry A.Y."/>
            <person name="Boore J.L."/>
            <person name="Simakov O."/>
            <person name="Marletaz F."/>
            <person name="Cho S.-J."/>
            <person name="Edsinger-Gonzales E."/>
            <person name="Havlak P."/>
            <person name="Kuo D.-H."/>
            <person name="Larsson T."/>
            <person name="Lv J."/>
            <person name="Arendt D."/>
            <person name="Savage R."/>
            <person name="Osoegawa K."/>
            <person name="de Jong P."/>
            <person name="Lindberg D.R."/>
            <person name="Seaver E.C."/>
            <person name="Weisblat D.A."/>
            <person name="Putnam N.H."/>
            <person name="Grigoriev I.V."/>
            <person name="Rokhsar D.S."/>
        </authorList>
    </citation>
    <scope>NUCLEOTIDE SEQUENCE</scope>
    <source>
        <strain evidence="6">I ESC-2004</strain>
    </source>
</reference>
<organism evidence="4">
    <name type="scientific">Capitella teleta</name>
    <name type="common">Polychaete worm</name>
    <dbReference type="NCBI Taxonomy" id="283909"/>
    <lineage>
        <taxon>Eukaryota</taxon>
        <taxon>Metazoa</taxon>
        <taxon>Spiralia</taxon>
        <taxon>Lophotrochozoa</taxon>
        <taxon>Annelida</taxon>
        <taxon>Polychaeta</taxon>
        <taxon>Sedentaria</taxon>
        <taxon>Scolecida</taxon>
        <taxon>Capitellidae</taxon>
        <taxon>Capitella</taxon>
    </lineage>
</organism>
<dbReference type="HAMAP" id="MF_00296">
    <property type="entry name" value="MetX_acyltransf"/>
    <property type="match status" value="1"/>
</dbReference>
<evidence type="ECO:0000259" key="3">
    <source>
        <dbReference type="Pfam" id="PF00561"/>
    </source>
</evidence>
<feature type="domain" description="AB hydrolase-1" evidence="3">
    <location>
        <begin position="184"/>
        <end position="463"/>
    </location>
</feature>
<evidence type="ECO:0000256" key="1">
    <source>
        <dbReference type="ARBA" id="ARBA00006886"/>
    </source>
</evidence>
<dbReference type="InterPro" id="IPR029058">
    <property type="entry name" value="AB_hydrolase_fold"/>
</dbReference>
<dbReference type="EnsemblMetazoa" id="CapteT226541">
    <property type="protein sequence ID" value="CapteP226541"/>
    <property type="gene ID" value="CapteG226541"/>
</dbReference>
<dbReference type="Gene3D" id="3.40.50.1820">
    <property type="entry name" value="alpha/beta hydrolase"/>
    <property type="match status" value="1"/>
</dbReference>
<reference evidence="5" key="3">
    <citation type="submission" date="2015-06" db="UniProtKB">
        <authorList>
            <consortium name="EnsemblMetazoa"/>
        </authorList>
    </citation>
    <scope>IDENTIFICATION</scope>
</reference>
<dbReference type="EMBL" id="AMQN01002299">
    <property type="status" value="NOT_ANNOTATED_CDS"/>
    <property type="molecule type" value="Genomic_DNA"/>
</dbReference>
<dbReference type="NCBIfam" id="TIGR01392">
    <property type="entry name" value="homoserO_Ac_trn"/>
    <property type="match status" value="1"/>
</dbReference>
<dbReference type="InterPro" id="IPR000073">
    <property type="entry name" value="AB_hydrolase_1"/>
</dbReference>
<dbReference type="HOGENOM" id="CLU_028760_7_2_1"/>
<evidence type="ECO:0000313" key="5">
    <source>
        <dbReference type="EnsemblMetazoa" id="CapteP226541"/>
    </source>
</evidence>
<dbReference type="PANTHER" id="PTHR32268:SF16">
    <property type="entry name" value="SERINE O-SUCCINYLTRANSFERASE"/>
    <property type="match status" value="1"/>
</dbReference>
<dbReference type="SUPFAM" id="SSF53474">
    <property type="entry name" value="alpha/beta-Hydrolases"/>
    <property type="match status" value="1"/>
</dbReference>
<comment type="similarity">
    <text evidence="1">Belongs to the AB hydrolase superfamily. MetX family.</text>
</comment>
<sequence>MLHTIRTSLVKGHKHCLQCLRSASTLGAQDKPDNVRHFSDNTQTRSDMAPSRTGSELAEARGNQHPGVIEPLSVKGGTQSSYMGSRRGIMSSSANSFKNIELQPIPVPEYTEDRDLDLDSDVDTFPCQNSNKTSGPEPEYDNIVSGFKTFHYDQPFALKYRKGVLPDLHLAYETWGELNEAKDNAVLIFTGLSASSHAKSHEENERPGWWEKFVGPGCAINTDQFFAICVNNLGGCYGSSGPSSINPSTGKAYGTKFPILSVEDIVRSQFLLLDHLGIDTLYASVGSSLGGMSSLCSGVLFPDRVGKVICVSSCARSHPTSIAMRYLQRKAIMMDPDWQKGHFYTTGRYPKSGMKLARELATLTYRSGPEWEERFGRKRISEDSEPSLCPHFMIENYLDYQGEMASTKLDPNTLIYISKAMDMFDLGETFGNLHSALGRVKSPTMVIGVQTDILFPVWQQRELANVLQEAGNNAVTYYELNSIYGHDTFLLDLSGVGAGIKGFLETQLTETGRTRQRKDKN</sequence>
<proteinExistence type="inferred from homology"/>
<dbReference type="PANTHER" id="PTHR32268">
    <property type="entry name" value="HOMOSERINE O-ACETYLTRANSFERASE"/>
    <property type="match status" value="1"/>
</dbReference>
<accession>R7TXN9</accession>
<dbReference type="Proteomes" id="UP000014760">
    <property type="component" value="Unassembled WGS sequence"/>
</dbReference>
<evidence type="ECO:0000256" key="2">
    <source>
        <dbReference type="SAM" id="MobiDB-lite"/>
    </source>
</evidence>
<dbReference type="STRING" id="283909.R7TXN9"/>
<dbReference type="GO" id="GO:0009001">
    <property type="term" value="F:serine O-acetyltransferase activity"/>
    <property type="evidence" value="ECO:0007669"/>
    <property type="project" value="TreeGrafter"/>
</dbReference>